<evidence type="ECO:0000256" key="3">
    <source>
        <dbReference type="ARBA" id="ARBA00022448"/>
    </source>
</evidence>
<dbReference type="PROSITE" id="PS00217">
    <property type="entry name" value="SUGAR_TRANSPORT_2"/>
    <property type="match status" value="1"/>
</dbReference>
<keyword evidence="3" id="KW-0813">Transport</keyword>
<feature type="transmembrane region" description="Helical" evidence="9">
    <location>
        <begin position="112"/>
        <end position="138"/>
    </location>
</feature>
<feature type="transmembrane region" description="Helical" evidence="9">
    <location>
        <begin position="327"/>
        <end position="352"/>
    </location>
</feature>
<evidence type="ECO:0000259" key="10">
    <source>
        <dbReference type="PROSITE" id="PS50850"/>
    </source>
</evidence>
<dbReference type="PROSITE" id="PS50850">
    <property type="entry name" value="MFS"/>
    <property type="match status" value="1"/>
</dbReference>
<dbReference type="GO" id="GO:0005886">
    <property type="term" value="C:plasma membrane"/>
    <property type="evidence" value="ECO:0007669"/>
    <property type="project" value="UniProtKB-SubCell"/>
</dbReference>
<gene>
    <name evidence="11" type="ordered locus">Fraau_1544</name>
</gene>
<dbReference type="AlphaFoldDB" id="H8L6H4"/>
<dbReference type="InterPro" id="IPR005828">
    <property type="entry name" value="MFS_sugar_transport-like"/>
</dbReference>
<feature type="transmembrane region" description="Helical" evidence="9">
    <location>
        <begin position="12"/>
        <end position="34"/>
    </location>
</feature>
<dbReference type="EMBL" id="CP003350">
    <property type="protein sequence ID" value="AFC85963.1"/>
    <property type="molecule type" value="Genomic_DNA"/>
</dbReference>
<dbReference type="eggNOG" id="COG0477">
    <property type="taxonomic scope" value="Bacteria"/>
</dbReference>
<name>H8L6H4_FRAAD</name>
<dbReference type="Pfam" id="PF00083">
    <property type="entry name" value="Sugar_tr"/>
    <property type="match status" value="1"/>
</dbReference>
<feature type="transmembrane region" description="Helical" evidence="9">
    <location>
        <begin position="233"/>
        <end position="253"/>
    </location>
</feature>
<feature type="domain" description="Major facilitator superfamily (MFS) profile" evidence="10">
    <location>
        <begin position="12"/>
        <end position="420"/>
    </location>
</feature>
<comment type="subcellular location">
    <subcellularLocation>
        <location evidence="1">Cell membrane</location>
        <topology evidence="1">Multi-pass membrane protein</topology>
    </subcellularLocation>
</comment>
<dbReference type="InterPro" id="IPR036259">
    <property type="entry name" value="MFS_trans_sf"/>
</dbReference>
<feature type="transmembrane region" description="Helical" evidence="9">
    <location>
        <begin position="184"/>
        <end position="203"/>
    </location>
</feature>
<comment type="similarity">
    <text evidence="2">Belongs to the major facilitator superfamily. Metabolite:H+ Symporter (MHS) family (TC 2.A.1.6) family.</text>
</comment>
<feature type="transmembrane region" description="Helical" evidence="9">
    <location>
        <begin position="364"/>
        <end position="389"/>
    </location>
</feature>
<evidence type="ECO:0000313" key="11">
    <source>
        <dbReference type="EMBL" id="AFC85963.1"/>
    </source>
</evidence>
<organism evidence="11 12">
    <name type="scientific">Frateuria aurantia (strain ATCC 33424 / DSM 6220 / KCTC 2777 / LMG 1558 / NBRC 3245 / NCIMB 13370)</name>
    <name type="common">Acetobacter aurantius</name>
    <dbReference type="NCBI Taxonomy" id="767434"/>
    <lineage>
        <taxon>Bacteria</taxon>
        <taxon>Pseudomonadati</taxon>
        <taxon>Pseudomonadota</taxon>
        <taxon>Gammaproteobacteria</taxon>
        <taxon>Lysobacterales</taxon>
        <taxon>Rhodanobacteraceae</taxon>
        <taxon>Frateuria</taxon>
    </lineage>
</organism>
<dbReference type="InterPro" id="IPR020846">
    <property type="entry name" value="MFS_dom"/>
</dbReference>
<feature type="transmembrane region" description="Helical" evidence="9">
    <location>
        <begin position="85"/>
        <end position="106"/>
    </location>
</feature>
<dbReference type="HOGENOM" id="CLU_001265_39_0_6"/>
<dbReference type="Gene3D" id="1.20.1250.20">
    <property type="entry name" value="MFS general substrate transporter like domains"/>
    <property type="match status" value="2"/>
</dbReference>
<dbReference type="GO" id="GO:0015293">
    <property type="term" value="F:symporter activity"/>
    <property type="evidence" value="ECO:0007669"/>
    <property type="project" value="UniProtKB-KW"/>
</dbReference>
<dbReference type="InterPro" id="IPR011701">
    <property type="entry name" value="MFS"/>
</dbReference>
<evidence type="ECO:0000256" key="6">
    <source>
        <dbReference type="ARBA" id="ARBA00022847"/>
    </source>
</evidence>
<dbReference type="SUPFAM" id="SSF103473">
    <property type="entry name" value="MFS general substrate transporter"/>
    <property type="match status" value="1"/>
</dbReference>
<evidence type="ECO:0000256" key="2">
    <source>
        <dbReference type="ARBA" id="ARBA00008240"/>
    </source>
</evidence>
<reference evidence="11" key="1">
    <citation type="submission" date="2012-02" db="EMBL/GenBank/DDBJ databases">
        <title>The complete genome of Frateuria aurantia DSM 6220.</title>
        <authorList>
            <consortium name="US DOE Joint Genome Institute (JGI-PGF)"/>
            <person name="Lucas S."/>
            <person name="Copeland A."/>
            <person name="Lapidus A."/>
            <person name="Glavina del Rio T."/>
            <person name="Dalin E."/>
            <person name="Tice H."/>
            <person name="Bruce D."/>
            <person name="Goodwin L."/>
            <person name="Pitluck S."/>
            <person name="Peters L."/>
            <person name="Ovchinnikova G."/>
            <person name="Teshima H."/>
            <person name="Kyrpides N."/>
            <person name="Mavromatis K."/>
            <person name="Ivanova N."/>
            <person name="Brettin T."/>
            <person name="Detter J.C."/>
            <person name="Han C."/>
            <person name="Larimer F."/>
            <person name="Land M."/>
            <person name="Hauser L."/>
            <person name="Markowitz V."/>
            <person name="Cheng J.-F."/>
            <person name="Hugenholtz P."/>
            <person name="Woyke T."/>
            <person name="Wu D."/>
            <person name="Brambilla E."/>
            <person name="Klenk H.-P."/>
            <person name="Eisen J.A."/>
        </authorList>
    </citation>
    <scope>NUCLEOTIDE SEQUENCE</scope>
    <source>
        <strain evidence="11">DSM 6220</strain>
    </source>
</reference>
<keyword evidence="7 9" id="KW-1133">Transmembrane helix</keyword>
<keyword evidence="5 9" id="KW-0812">Transmembrane</keyword>
<evidence type="ECO:0000256" key="9">
    <source>
        <dbReference type="SAM" id="Phobius"/>
    </source>
</evidence>
<dbReference type="OrthoDB" id="3690818at2"/>
<dbReference type="PANTHER" id="PTHR43528">
    <property type="entry name" value="ALPHA-KETOGLUTARATE PERMEASE"/>
    <property type="match status" value="1"/>
</dbReference>
<feature type="transmembrane region" description="Helical" evidence="9">
    <location>
        <begin position="40"/>
        <end position="64"/>
    </location>
</feature>
<proteinExistence type="inferred from homology"/>
<dbReference type="InterPro" id="IPR005829">
    <property type="entry name" value="Sugar_transporter_CS"/>
</dbReference>
<accession>H8L6H4</accession>
<evidence type="ECO:0000256" key="8">
    <source>
        <dbReference type="ARBA" id="ARBA00023136"/>
    </source>
</evidence>
<keyword evidence="4" id="KW-1003">Cell membrane</keyword>
<evidence type="ECO:0000313" key="12">
    <source>
        <dbReference type="Proteomes" id="UP000005234"/>
    </source>
</evidence>
<dbReference type="FunFam" id="1.20.1250.20:FF:000001">
    <property type="entry name" value="Dicarboxylate MFS transporter"/>
    <property type="match status" value="1"/>
</dbReference>
<dbReference type="InterPro" id="IPR051084">
    <property type="entry name" value="H+-coupled_symporters"/>
</dbReference>
<feature type="transmembrane region" description="Helical" evidence="9">
    <location>
        <begin position="395"/>
        <end position="416"/>
    </location>
</feature>
<dbReference type="PANTHER" id="PTHR43528:SF6">
    <property type="entry name" value="CITRATE-PROTON SYMPORTER"/>
    <property type="match status" value="1"/>
</dbReference>
<feature type="transmembrane region" description="Helical" evidence="9">
    <location>
        <begin position="150"/>
        <end position="172"/>
    </location>
</feature>
<keyword evidence="6" id="KW-0769">Symport</keyword>
<dbReference type="RefSeq" id="WP_014402968.1">
    <property type="nucleotide sequence ID" value="NC_017033.1"/>
</dbReference>
<keyword evidence="8 9" id="KW-0472">Membrane</keyword>
<dbReference type="Pfam" id="PF07690">
    <property type="entry name" value="MFS_1"/>
    <property type="match status" value="1"/>
</dbReference>
<feature type="transmembrane region" description="Helical" evidence="9">
    <location>
        <begin position="302"/>
        <end position="321"/>
    </location>
</feature>
<dbReference type="NCBIfam" id="NF011656">
    <property type="entry name" value="PRK15075.1"/>
    <property type="match status" value="1"/>
</dbReference>
<evidence type="ECO:0000256" key="5">
    <source>
        <dbReference type="ARBA" id="ARBA00022692"/>
    </source>
</evidence>
<protein>
    <submittedName>
        <fullName evidence="11">Arabinose efflux permease family protein</fullName>
    </submittedName>
</protein>
<evidence type="ECO:0000256" key="4">
    <source>
        <dbReference type="ARBA" id="ARBA00022475"/>
    </source>
</evidence>
<sequence length="429" mass="46379">MSKSSNPSGAKAIFSVVSGNFLEMYDFMVFGFYAHDIARAYFPTGSAFASLMLTFATFGAGFLARPLGALLLGAYIDRHGRKRGLMLTLSLMAVGILMIAATPGYATLGLAAPLLVLAGRLLQGFSAGVELGGVSVYLSEIAPPGRKGFYVSWQSASQQVAVLFAAMLGLLLHRLLSAGQMEAWGWRLPFVIGCLVVPALLLIRRHMEESPEFAHRGPPPPLNVVMRSVREHAWLILAGMGMVSMTTVAFYMISAYMPTFGRDVLHLGDIQSLVITACIATSNFFWLPVMGSWSDRIGRRPLLLGSTGLTLLLAWPLLHWVTVAPSFLRLLLAGEWLSLLYSSYNGAMVVALTEWMPPEVRTTAFSLAYSLATATFGGFTPMICTALIQETGQRAAPGLWLSLAALCGLLACLGLSRQRARYLASRIRG</sequence>
<dbReference type="KEGG" id="fau:Fraau_1544"/>
<evidence type="ECO:0000256" key="7">
    <source>
        <dbReference type="ARBA" id="ARBA00022989"/>
    </source>
</evidence>
<dbReference type="STRING" id="767434.Fraau_1544"/>
<feature type="transmembrane region" description="Helical" evidence="9">
    <location>
        <begin position="273"/>
        <end position="290"/>
    </location>
</feature>
<keyword evidence="12" id="KW-1185">Reference proteome</keyword>
<dbReference type="Proteomes" id="UP000005234">
    <property type="component" value="Chromosome"/>
</dbReference>
<evidence type="ECO:0000256" key="1">
    <source>
        <dbReference type="ARBA" id="ARBA00004651"/>
    </source>
</evidence>